<feature type="region of interest" description="Disordered" evidence="2">
    <location>
        <begin position="559"/>
        <end position="578"/>
    </location>
</feature>
<evidence type="ECO:0000313" key="5">
    <source>
        <dbReference type="Proteomes" id="UP000675920"/>
    </source>
</evidence>
<feature type="transmembrane region" description="Helical" evidence="3">
    <location>
        <begin position="396"/>
        <end position="418"/>
    </location>
</feature>
<keyword evidence="3" id="KW-1133">Transmembrane helix</keyword>
<feature type="transmembrane region" description="Helical" evidence="3">
    <location>
        <begin position="465"/>
        <end position="483"/>
    </location>
</feature>
<evidence type="ECO:0000256" key="2">
    <source>
        <dbReference type="SAM" id="MobiDB-lite"/>
    </source>
</evidence>
<reference evidence="6" key="2">
    <citation type="submission" date="2025-08" db="UniProtKB">
        <authorList>
            <consortium name="RefSeq"/>
        </authorList>
    </citation>
    <scope>IDENTIFICATION</scope>
</reference>
<reference evidence="6" key="1">
    <citation type="journal article" date="2000" name="Virology">
        <title>Mutational analysis of two structural genes of the temperate lactococcal bacteriophage TP901-1 involved in tail length determination and baseplate assembly.</title>
        <authorList>
            <person name="Pedersen M."/>
            <person name="Ostergaard S."/>
            <person name="Bresciani J."/>
            <person name="Vogensen F.K."/>
        </authorList>
    </citation>
    <scope>NUCLEOTIDE SEQUENCE</scope>
</reference>
<dbReference type="RefSeq" id="WP_028310984.1">
    <property type="nucleotide sequence ID" value="NZ_AXWS01000008.1"/>
</dbReference>
<dbReference type="NCBIfam" id="TIGR01760">
    <property type="entry name" value="tape_meas_TP901"/>
    <property type="match status" value="1"/>
</dbReference>
<protein>
    <submittedName>
        <fullName evidence="6">Phage tail tape measure protein</fullName>
    </submittedName>
</protein>
<sequence length="591" mass="61954">MAGKTFDLKVLISGIDKLSPMLSATAKKLKDWKLQAAAFGKGGLAMGAGVAAGLGVSLKAFADQEDAATGLRVALMGEGGKVADEFEHITALANKLGDKLPGTTADFQNMMTTLVRQGIPAQSILDGVGESAALLAVQLRMAPEAAAEFAAKMQDSTKTVATDMLGLMDVIQRTFYLGVDPENMLQGFAKLSPAMDMIKKTGLEGAKALAPLIVMADQAGMSGEAAGNAMRKVIAAGFDMEKVRKANAIGAKSGIKLDFTNGKGEFGGLDNLFKQLDKLRKLTTQQRVGLLKELFGDDAEVLQAVSLLIEKNALGYGETLDKMRAQADLNTRVAAQLATLKNLFDAMTGSAVNGLAAIGQAFSGEAKQLAEFLGVMANRLTELAATNPAVIRTLTAMVGVLALVKIGALGVSWGIAAISAAATMSPLGIFLRLAALGVGLLLANWSTVGPFFARLWNKIEPVLTLFWHGLLAIVDWSPLGFVIRNWEPIVQWFASLWQRVQPYVQPLLDGASWALGKLGAGVAAADQRLLAAGPRGGLLDAATGRQQLNGEITVKFDNAPPGTRVETGRTSQPGVALNPDVGYRSAALGVP</sequence>
<keyword evidence="3" id="KW-0472">Membrane</keyword>
<keyword evidence="5" id="KW-1185">Reference proteome</keyword>
<dbReference type="Pfam" id="PF10145">
    <property type="entry name" value="PhageMin_Tail"/>
    <property type="match status" value="1"/>
</dbReference>
<proteinExistence type="predicted"/>
<evidence type="ECO:0000259" key="4">
    <source>
        <dbReference type="Pfam" id="PF10145"/>
    </source>
</evidence>
<dbReference type="PANTHER" id="PTHR37813:SF1">
    <property type="entry name" value="FELS-2 PROPHAGE PROTEIN"/>
    <property type="match status" value="1"/>
</dbReference>
<dbReference type="AlphaFoldDB" id="A0A8B6X2R7"/>
<dbReference type="Proteomes" id="UP000675920">
    <property type="component" value="Unplaced"/>
</dbReference>
<evidence type="ECO:0000256" key="1">
    <source>
        <dbReference type="ARBA" id="ARBA00022612"/>
    </source>
</evidence>
<accession>A0A8B6X2R7</accession>
<feature type="transmembrane region" description="Helical" evidence="3">
    <location>
        <begin position="430"/>
        <end position="453"/>
    </location>
</feature>
<keyword evidence="1" id="KW-1188">Viral release from host cell</keyword>
<dbReference type="OrthoDB" id="8019720at2"/>
<evidence type="ECO:0000256" key="3">
    <source>
        <dbReference type="SAM" id="Phobius"/>
    </source>
</evidence>
<feature type="domain" description="Phage tail tape measure protein" evidence="4">
    <location>
        <begin position="92"/>
        <end position="296"/>
    </location>
</feature>
<dbReference type="PANTHER" id="PTHR37813">
    <property type="entry name" value="FELS-2 PROPHAGE PROTEIN"/>
    <property type="match status" value="1"/>
</dbReference>
<evidence type="ECO:0000313" key="6">
    <source>
        <dbReference type="RefSeq" id="WP_028310984.1"/>
    </source>
</evidence>
<name>A0A8B6X2R7_9BURK</name>
<keyword evidence="3" id="KW-0812">Transmembrane</keyword>
<organism evidence="5 6">
    <name type="scientific">Derxia gummosa DSM 723</name>
    <dbReference type="NCBI Taxonomy" id="1121388"/>
    <lineage>
        <taxon>Bacteria</taxon>
        <taxon>Pseudomonadati</taxon>
        <taxon>Pseudomonadota</taxon>
        <taxon>Betaproteobacteria</taxon>
        <taxon>Burkholderiales</taxon>
        <taxon>Alcaligenaceae</taxon>
        <taxon>Derxia</taxon>
    </lineage>
</organism>
<dbReference type="InterPro" id="IPR010090">
    <property type="entry name" value="Phage_tape_meas"/>
</dbReference>